<keyword evidence="3" id="KW-1185">Reference proteome</keyword>
<accession>A0A9X2T8J0</accession>
<dbReference type="AlphaFoldDB" id="A0A9X2T8J0"/>
<proteinExistence type="predicted"/>
<evidence type="ECO:0000313" key="3">
    <source>
        <dbReference type="Proteomes" id="UP001151088"/>
    </source>
</evidence>
<evidence type="ECO:0000259" key="1">
    <source>
        <dbReference type="SMART" id="SM00827"/>
    </source>
</evidence>
<evidence type="ECO:0000313" key="2">
    <source>
        <dbReference type="EMBL" id="MCS0497243.1"/>
    </source>
</evidence>
<protein>
    <submittedName>
        <fullName evidence="2">ACP S-malonyltransferase</fullName>
    </submittedName>
</protein>
<gene>
    <name evidence="2" type="ORF">NVS89_19325</name>
</gene>
<dbReference type="Gene3D" id="3.40.366.10">
    <property type="entry name" value="Malonyl-Coenzyme A Acyl Carrier Protein, domain 2"/>
    <property type="match status" value="1"/>
</dbReference>
<dbReference type="Pfam" id="PF00698">
    <property type="entry name" value="Acyl_transf_1"/>
    <property type="match status" value="1"/>
</dbReference>
<dbReference type="InterPro" id="IPR014043">
    <property type="entry name" value="Acyl_transferase_dom"/>
</dbReference>
<dbReference type="GO" id="GO:0006633">
    <property type="term" value="P:fatty acid biosynthetic process"/>
    <property type="evidence" value="ECO:0007669"/>
    <property type="project" value="TreeGrafter"/>
</dbReference>
<dbReference type="InterPro" id="IPR016036">
    <property type="entry name" value="Malonyl_transacylase_ACP-bd"/>
</dbReference>
<dbReference type="Gene3D" id="3.30.70.250">
    <property type="entry name" value="Malonyl-CoA ACP transacylase, ACP-binding"/>
    <property type="match status" value="1"/>
</dbReference>
<dbReference type="EMBL" id="JANTHZ010000010">
    <property type="protein sequence ID" value="MCS0497243.1"/>
    <property type="molecule type" value="Genomic_DNA"/>
</dbReference>
<dbReference type="InterPro" id="IPR001227">
    <property type="entry name" value="Ac_transferase_dom_sf"/>
</dbReference>
<sequence length="309" mass="32834">MAVMLLCPGQGNQHPAMFERLRDEGPARPVLDLASERLGVDLRRLGGADDRLDYADNRTAQILLTAHCLAVRAVLGAEIGDICIGYSVGEIAAAACAGCLDPVASFDLVEARVRCMDAARRDSGLEQGMMAVIGIPLARIATFADEAGLAIAIVNGRDHVVLGGAAGVLDKIEAELAARGAHTVKRLPVRVASHTRFIASAGPEFRAALEAAPLRTARLLMLSGIDGRTIRVKDEAVAALSEQLHTRLDFRRCLELAGERGVGCAVEIGPGHSLTRLCAEVLPQVAVRPFEDFRSPAGLLKWIERASRG</sequence>
<dbReference type="RefSeq" id="WP_258734394.1">
    <property type="nucleotide sequence ID" value="NZ_JANTHZ010000010.1"/>
</dbReference>
<dbReference type="Proteomes" id="UP001151088">
    <property type="component" value="Unassembled WGS sequence"/>
</dbReference>
<organism evidence="2 3">
    <name type="scientific">Ancylobacter mangrovi</name>
    <dbReference type="NCBI Taxonomy" id="2972472"/>
    <lineage>
        <taxon>Bacteria</taxon>
        <taxon>Pseudomonadati</taxon>
        <taxon>Pseudomonadota</taxon>
        <taxon>Alphaproteobacteria</taxon>
        <taxon>Hyphomicrobiales</taxon>
        <taxon>Xanthobacteraceae</taxon>
        <taxon>Ancylobacter</taxon>
    </lineage>
</organism>
<dbReference type="GO" id="GO:0004314">
    <property type="term" value="F:[acyl-carrier-protein] S-malonyltransferase activity"/>
    <property type="evidence" value="ECO:0007669"/>
    <property type="project" value="TreeGrafter"/>
</dbReference>
<dbReference type="PANTHER" id="PTHR42681:SF6">
    <property type="entry name" value="BLL0263 PROTEIN"/>
    <property type="match status" value="1"/>
</dbReference>
<dbReference type="SUPFAM" id="SSF52151">
    <property type="entry name" value="FabD/lysophospholipase-like"/>
    <property type="match status" value="1"/>
</dbReference>
<feature type="domain" description="Malonyl-CoA:ACP transacylase (MAT)" evidence="1">
    <location>
        <begin position="6"/>
        <end position="302"/>
    </location>
</feature>
<comment type="caution">
    <text evidence="2">The sequence shown here is derived from an EMBL/GenBank/DDBJ whole genome shotgun (WGS) entry which is preliminary data.</text>
</comment>
<dbReference type="SUPFAM" id="SSF55048">
    <property type="entry name" value="Probable ACP-binding domain of malonyl-CoA ACP transacylase"/>
    <property type="match status" value="1"/>
</dbReference>
<dbReference type="SMART" id="SM00827">
    <property type="entry name" value="PKS_AT"/>
    <property type="match status" value="1"/>
</dbReference>
<dbReference type="PANTHER" id="PTHR42681">
    <property type="entry name" value="MALONYL-COA-ACYL CARRIER PROTEIN TRANSACYLASE, MITOCHONDRIAL"/>
    <property type="match status" value="1"/>
</dbReference>
<dbReference type="InterPro" id="IPR016035">
    <property type="entry name" value="Acyl_Trfase/lysoPLipase"/>
</dbReference>
<name>A0A9X2T8J0_9HYPH</name>
<dbReference type="GO" id="GO:0005829">
    <property type="term" value="C:cytosol"/>
    <property type="evidence" value="ECO:0007669"/>
    <property type="project" value="TreeGrafter"/>
</dbReference>
<reference evidence="2" key="1">
    <citation type="submission" date="2022-08" db="EMBL/GenBank/DDBJ databases">
        <authorList>
            <person name="Li F."/>
        </authorList>
    </citation>
    <scope>NUCLEOTIDE SEQUENCE</scope>
    <source>
        <strain evidence="2">MQZ15Z-1</strain>
    </source>
</reference>
<dbReference type="InterPro" id="IPR050858">
    <property type="entry name" value="Mal-CoA-ACP_Trans/PKS_FabD"/>
</dbReference>